<comment type="caution">
    <text evidence="7">The sequence shown here is derived from an EMBL/GenBank/DDBJ whole genome shotgun (WGS) entry which is preliminary data.</text>
</comment>
<keyword evidence="7" id="KW-0436">Ligase</keyword>
<dbReference type="Pfam" id="PF04932">
    <property type="entry name" value="Wzy_C"/>
    <property type="match status" value="1"/>
</dbReference>
<feature type="transmembrane region" description="Helical" evidence="5">
    <location>
        <begin position="20"/>
        <end position="39"/>
    </location>
</feature>
<evidence type="ECO:0000256" key="1">
    <source>
        <dbReference type="ARBA" id="ARBA00004141"/>
    </source>
</evidence>
<feature type="transmembrane region" description="Helical" evidence="5">
    <location>
        <begin position="447"/>
        <end position="470"/>
    </location>
</feature>
<dbReference type="Proteomes" id="UP001575181">
    <property type="component" value="Unassembled WGS sequence"/>
</dbReference>
<proteinExistence type="predicted"/>
<gene>
    <name evidence="7" type="ORF">ACERLL_00760</name>
</gene>
<comment type="subcellular location">
    <subcellularLocation>
        <location evidence="1">Membrane</location>
        <topology evidence="1">Multi-pass membrane protein</topology>
    </subcellularLocation>
</comment>
<name>A0ABV4TS27_9GAMM</name>
<dbReference type="InterPro" id="IPR007016">
    <property type="entry name" value="O-antigen_ligase-rel_domated"/>
</dbReference>
<evidence type="ECO:0000256" key="2">
    <source>
        <dbReference type="ARBA" id="ARBA00022692"/>
    </source>
</evidence>
<dbReference type="RefSeq" id="WP_373654146.1">
    <property type="nucleotide sequence ID" value="NZ_JBGUAW010000001.1"/>
</dbReference>
<dbReference type="PANTHER" id="PTHR37422:SF13">
    <property type="entry name" value="LIPOPOLYSACCHARIDE BIOSYNTHESIS PROTEIN PA4999-RELATED"/>
    <property type="match status" value="1"/>
</dbReference>
<organism evidence="7 8">
    <name type="scientific">Thiohalorhabdus methylotrophus</name>
    <dbReference type="NCBI Taxonomy" id="3242694"/>
    <lineage>
        <taxon>Bacteria</taxon>
        <taxon>Pseudomonadati</taxon>
        <taxon>Pseudomonadota</taxon>
        <taxon>Gammaproteobacteria</taxon>
        <taxon>Thiohalorhabdales</taxon>
        <taxon>Thiohalorhabdaceae</taxon>
        <taxon>Thiohalorhabdus</taxon>
    </lineage>
</organism>
<keyword evidence="8" id="KW-1185">Reference proteome</keyword>
<reference evidence="7 8" key="1">
    <citation type="submission" date="2024-08" db="EMBL/GenBank/DDBJ databases">
        <title>Whole-genome sequencing of halo(alkali)philic microorganisms from hypersaline lakes.</title>
        <authorList>
            <person name="Sorokin D.Y."/>
            <person name="Merkel A.Y."/>
            <person name="Messina E."/>
            <person name="Yakimov M."/>
        </authorList>
    </citation>
    <scope>NUCLEOTIDE SEQUENCE [LARGE SCALE GENOMIC DNA]</scope>
    <source>
        <strain evidence="7 8">Cl-TMA</strain>
    </source>
</reference>
<evidence type="ECO:0000256" key="5">
    <source>
        <dbReference type="SAM" id="Phobius"/>
    </source>
</evidence>
<feature type="transmembrane region" description="Helical" evidence="5">
    <location>
        <begin position="51"/>
        <end position="71"/>
    </location>
</feature>
<feature type="domain" description="O-antigen ligase-related" evidence="6">
    <location>
        <begin position="224"/>
        <end position="349"/>
    </location>
</feature>
<feature type="transmembrane region" description="Helical" evidence="5">
    <location>
        <begin position="83"/>
        <end position="101"/>
    </location>
</feature>
<feature type="transmembrane region" description="Helical" evidence="5">
    <location>
        <begin position="408"/>
        <end position="427"/>
    </location>
</feature>
<evidence type="ECO:0000313" key="8">
    <source>
        <dbReference type="Proteomes" id="UP001575181"/>
    </source>
</evidence>
<keyword evidence="4 5" id="KW-0472">Membrane</keyword>
<keyword evidence="3 5" id="KW-1133">Transmembrane helix</keyword>
<feature type="transmembrane region" description="Helical" evidence="5">
    <location>
        <begin position="256"/>
        <end position="279"/>
    </location>
</feature>
<evidence type="ECO:0000259" key="6">
    <source>
        <dbReference type="Pfam" id="PF04932"/>
    </source>
</evidence>
<evidence type="ECO:0000256" key="4">
    <source>
        <dbReference type="ARBA" id="ARBA00023136"/>
    </source>
</evidence>
<feature type="transmembrane region" description="Helical" evidence="5">
    <location>
        <begin position="339"/>
        <end position="363"/>
    </location>
</feature>
<dbReference type="InterPro" id="IPR051533">
    <property type="entry name" value="WaaL-like"/>
</dbReference>
<feature type="transmembrane region" description="Helical" evidence="5">
    <location>
        <begin position="139"/>
        <end position="158"/>
    </location>
</feature>
<evidence type="ECO:0000256" key="3">
    <source>
        <dbReference type="ARBA" id="ARBA00022989"/>
    </source>
</evidence>
<keyword evidence="2 5" id="KW-0812">Transmembrane</keyword>
<accession>A0ABV4TS27</accession>
<dbReference type="PANTHER" id="PTHR37422">
    <property type="entry name" value="TEICHURONIC ACID BIOSYNTHESIS PROTEIN TUAE"/>
    <property type="match status" value="1"/>
</dbReference>
<evidence type="ECO:0000313" key="7">
    <source>
        <dbReference type="EMBL" id="MFA9459356.1"/>
    </source>
</evidence>
<dbReference type="EMBL" id="JBGUAW010000001">
    <property type="protein sequence ID" value="MFA9459356.1"/>
    <property type="molecule type" value="Genomic_DNA"/>
</dbReference>
<feature type="transmembrane region" description="Helical" evidence="5">
    <location>
        <begin position="113"/>
        <end position="133"/>
    </location>
</feature>
<protein>
    <submittedName>
        <fullName evidence="7">O-antigen ligase family protein</fullName>
    </submittedName>
</protein>
<sequence>MPNQGAGGTPNPWVPWLARLTMATAALPVVAGPNGLLMPSLVPGHYDHQRLLVVASLVTLALLPLLSRSMRSVNGTFWTGLPVWARAAIGLFFALGLVSAARSPSPMPAFLEWGTLTLAVGAVVAVAGARWQSAKEGDAWFLALTLGGVALYTGKFLAMYLPTVRVPEVTIFWGSPFFHFANVRFLNQFQSWSLPLVAAATLLAGQWSRTLRALLALLGGFWWALLFATGGRGALIAALLSTLFVVLFFRGKALQWLGTTLLLVGLGGALYFLLFYLPGGTPGFERAIDKSGSADSQRLILWSAALKAGLAHPFLGVGPMQLALDPEIATHPHNALLQLFAEWGLPATLAGVVLVLGGVLSWAHQWSGTEWHVPTQLPAWEGALPPALTAALFAGLGHGMVSGTMVMPMSQIMAVLVVGWLLGVHFARRKASPQPEVPRRRDAHGAFLAAFGLLGITALVPGFSFSLTGLPEAHETYSKQEMRFHPRFWLQGDLCRPPWPSPVSKENCAAPQQEGTLR</sequence>
<feature type="transmembrane region" description="Helical" evidence="5">
    <location>
        <begin position="221"/>
        <end position="249"/>
    </location>
</feature>
<dbReference type="GO" id="GO:0016874">
    <property type="term" value="F:ligase activity"/>
    <property type="evidence" value="ECO:0007669"/>
    <property type="project" value="UniProtKB-KW"/>
</dbReference>